<evidence type="ECO:0000313" key="9">
    <source>
        <dbReference type="Proteomes" id="UP000813463"/>
    </source>
</evidence>
<evidence type="ECO:0000256" key="7">
    <source>
        <dbReference type="SAM" id="MobiDB-lite"/>
    </source>
</evidence>
<dbReference type="CDD" id="cd14702">
    <property type="entry name" value="bZIP_plant_GBF1"/>
    <property type="match status" value="1"/>
</dbReference>
<dbReference type="Gene3D" id="1.20.5.170">
    <property type="match status" value="1"/>
</dbReference>
<feature type="region of interest" description="Disordered" evidence="7">
    <location>
        <begin position="1"/>
        <end position="45"/>
    </location>
</feature>
<dbReference type="GO" id="GO:0003700">
    <property type="term" value="F:DNA-binding transcription factor activity"/>
    <property type="evidence" value="ECO:0000318"/>
    <property type="project" value="GO_Central"/>
</dbReference>
<evidence type="ECO:0000256" key="2">
    <source>
        <dbReference type="ARBA" id="ARBA00023015"/>
    </source>
</evidence>
<dbReference type="PROSITE" id="PS50217">
    <property type="entry name" value="BZIP"/>
    <property type="match status" value="1"/>
</dbReference>
<dbReference type="GO" id="GO:0005634">
    <property type="term" value="C:nucleus"/>
    <property type="evidence" value="ECO:0000318"/>
    <property type="project" value="GO_Central"/>
</dbReference>
<feature type="compositionally biased region" description="Polar residues" evidence="7">
    <location>
        <begin position="1"/>
        <end position="10"/>
    </location>
</feature>
<dbReference type="GeneID" id="110777732"/>
<keyword evidence="5" id="KW-0539">Nucleus</keyword>
<evidence type="ECO:0000256" key="1">
    <source>
        <dbReference type="ARBA" id="ARBA00004123"/>
    </source>
</evidence>
<name>A0A9R0JKU9_SPIOL</name>
<evidence type="ECO:0000256" key="6">
    <source>
        <dbReference type="SAM" id="Coils"/>
    </source>
</evidence>
<evidence type="ECO:0000313" key="10">
    <source>
        <dbReference type="RefSeq" id="XP_021838013.2"/>
    </source>
</evidence>
<dbReference type="GO" id="GO:0046982">
    <property type="term" value="F:protein heterodimerization activity"/>
    <property type="evidence" value="ECO:0007669"/>
    <property type="project" value="UniProtKB-ARBA"/>
</dbReference>
<proteinExistence type="predicted"/>
<keyword evidence="4" id="KW-0804">Transcription</keyword>
<dbReference type="Pfam" id="PF00170">
    <property type="entry name" value="bZIP_1"/>
    <property type="match status" value="1"/>
</dbReference>
<evidence type="ECO:0000256" key="3">
    <source>
        <dbReference type="ARBA" id="ARBA00023125"/>
    </source>
</evidence>
<reference evidence="9" key="1">
    <citation type="journal article" date="2021" name="Nat. Commun.">
        <title>Genomic analyses provide insights into spinach domestication and the genetic basis of agronomic traits.</title>
        <authorList>
            <person name="Cai X."/>
            <person name="Sun X."/>
            <person name="Xu C."/>
            <person name="Sun H."/>
            <person name="Wang X."/>
            <person name="Ge C."/>
            <person name="Zhang Z."/>
            <person name="Wang Q."/>
            <person name="Fei Z."/>
            <person name="Jiao C."/>
            <person name="Wang Q."/>
        </authorList>
    </citation>
    <scope>NUCLEOTIDE SEQUENCE [LARGE SCALE GENOMIC DNA]</scope>
    <source>
        <strain evidence="9">cv. Varoflay</strain>
    </source>
</reference>
<dbReference type="PANTHER" id="PTHR45764:SF38">
    <property type="entry name" value="BZIP TRANSCRIPTION FACTOR 44"/>
    <property type="match status" value="1"/>
</dbReference>
<dbReference type="Proteomes" id="UP000813463">
    <property type="component" value="Chromosome 3"/>
</dbReference>
<feature type="coiled-coil region" evidence="6">
    <location>
        <begin position="76"/>
        <end position="110"/>
    </location>
</feature>
<protein>
    <submittedName>
        <fullName evidence="10">BZIP transcription factor 11-like</fullName>
    </submittedName>
</protein>
<evidence type="ECO:0000256" key="4">
    <source>
        <dbReference type="ARBA" id="ARBA00023163"/>
    </source>
</evidence>
<keyword evidence="9" id="KW-1185">Reference proteome</keyword>
<keyword evidence="2" id="KW-0805">Transcription regulation</keyword>
<comment type="subcellular location">
    <subcellularLocation>
        <location evidence="1">Nucleus</location>
    </subcellularLocation>
</comment>
<keyword evidence="3" id="KW-0238">DNA-binding</keyword>
<dbReference type="SMART" id="SM00338">
    <property type="entry name" value="BRLZ"/>
    <property type="match status" value="1"/>
</dbReference>
<dbReference type="AlphaFoldDB" id="A0A9R0JKU9"/>
<dbReference type="GO" id="GO:0045893">
    <property type="term" value="P:positive regulation of DNA-templated transcription"/>
    <property type="evidence" value="ECO:0000318"/>
    <property type="project" value="GO_Central"/>
</dbReference>
<feature type="domain" description="BZIP" evidence="8">
    <location>
        <begin position="25"/>
        <end position="65"/>
    </location>
</feature>
<accession>A0A9R0JKU9</accession>
<dbReference type="PANTHER" id="PTHR45764">
    <property type="entry name" value="BZIP TRANSCRIPTION FACTOR 44"/>
    <property type="match status" value="1"/>
</dbReference>
<dbReference type="KEGG" id="soe:110777732"/>
<dbReference type="GO" id="GO:0000976">
    <property type="term" value="F:transcription cis-regulatory region binding"/>
    <property type="evidence" value="ECO:0000318"/>
    <property type="project" value="GO_Central"/>
</dbReference>
<keyword evidence="6" id="KW-0175">Coiled coil</keyword>
<organism evidence="9 10">
    <name type="scientific">Spinacia oleracea</name>
    <name type="common">Spinach</name>
    <dbReference type="NCBI Taxonomy" id="3562"/>
    <lineage>
        <taxon>Eukaryota</taxon>
        <taxon>Viridiplantae</taxon>
        <taxon>Streptophyta</taxon>
        <taxon>Embryophyta</taxon>
        <taxon>Tracheophyta</taxon>
        <taxon>Spermatophyta</taxon>
        <taxon>Magnoliopsida</taxon>
        <taxon>eudicotyledons</taxon>
        <taxon>Gunneridae</taxon>
        <taxon>Pentapetalae</taxon>
        <taxon>Caryophyllales</taxon>
        <taxon>Chenopodiaceae</taxon>
        <taxon>Chenopodioideae</taxon>
        <taxon>Anserineae</taxon>
        <taxon>Spinacia</taxon>
    </lineage>
</organism>
<dbReference type="InterPro" id="IPR045314">
    <property type="entry name" value="bZIP_plant_GBF1"/>
</dbReference>
<evidence type="ECO:0000256" key="5">
    <source>
        <dbReference type="ARBA" id="ARBA00023242"/>
    </source>
</evidence>
<gene>
    <name evidence="10" type="primary">LOC110777732</name>
</gene>
<dbReference type="RefSeq" id="XP_021838013.2">
    <property type="nucleotide sequence ID" value="XM_021982321.2"/>
</dbReference>
<evidence type="ECO:0000259" key="8">
    <source>
        <dbReference type="PROSITE" id="PS50217"/>
    </source>
</evidence>
<dbReference type="InterPro" id="IPR046347">
    <property type="entry name" value="bZIP_sf"/>
</dbReference>
<dbReference type="InterPro" id="IPR004827">
    <property type="entry name" value="bZIP"/>
</dbReference>
<dbReference type="SUPFAM" id="SSF57959">
    <property type="entry name" value="Leucine zipper domain"/>
    <property type="match status" value="1"/>
</dbReference>
<reference evidence="10" key="2">
    <citation type="submission" date="2025-08" db="UniProtKB">
        <authorList>
            <consortium name="RefSeq"/>
        </authorList>
    </citation>
    <scope>IDENTIFICATION</scope>
    <source>
        <tissue evidence="10">Leaf</tissue>
    </source>
</reference>
<dbReference type="PROSITE" id="PS00036">
    <property type="entry name" value="BZIP_BASIC"/>
    <property type="match status" value="1"/>
</dbReference>
<sequence>MASSSPSGQQQRDHQKQEGADTCCKKRKRMQSNRESARRSRLRKQNHLDDLAVQVAELKAQNSRIISTTNTSTQLYLEVEAENSVLRAQLSELSNRLQSLNDIINCLSNNNVHGNINNNNNNNNNNNVMRITTSTTSDGCSSDDQEISLIGSFDVDLEFDDDFSMNSWGFSFANYPTTTPDAFMC</sequence>